<feature type="non-terminal residue" evidence="1">
    <location>
        <position position="1"/>
    </location>
</feature>
<protein>
    <submittedName>
        <fullName evidence="1">1676_t:CDS:1</fullName>
    </submittedName>
</protein>
<organism evidence="1 2">
    <name type="scientific">Racocetra persica</name>
    <dbReference type="NCBI Taxonomy" id="160502"/>
    <lineage>
        <taxon>Eukaryota</taxon>
        <taxon>Fungi</taxon>
        <taxon>Fungi incertae sedis</taxon>
        <taxon>Mucoromycota</taxon>
        <taxon>Glomeromycotina</taxon>
        <taxon>Glomeromycetes</taxon>
        <taxon>Diversisporales</taxon>
        <taxon>Gigasporaceae</taxon>
        <taxon>Racocetra</taxon>
    </lineage>
</organism>
<keyword evidence="2" id="KW-1185">Reference proteome</keyword>
<gene>
    <name evidence="1" type="ORF">RPERSI_LOCUS20705</name>
</gene>
<sequence>DLDQPEMETPIMSNPNNWVKKFAYLYNILKDEKFNKRTNNDSLELYYQVRELLAKREWSNSAMNELNLYFNDSRKKLISQIAKRVFLLFNTRDQSAIQAV</sequence>
<accession>A0ACA9RL58</accession>
<dbReference type="Proteomes" id="UP000789920">
    <property type="component" value="Unassembled WGS sequence"/>
</dbReference>
<name>A0ACA9RL58_9GLOM</name>
<dbReference type="EMBL" id="CAJVQC010059049">
    <property type="protein sequence ID" value="CAG8799363.1"/>
    <property type="molecule type" value="Genomic_DNA"/>
</dbReference>
<reference evidence="1" key="1">
    <citation type="submission" date="2021-06" db="EMBL/GenBank/DDBJ databases">
        <authorList>
            <person name="Kallberg Y."/>
            <person name="Tangrot J."/>
            <person name="Rosling A."/>
        </authorList>
    </citation>
    <scope>NUCLEOTIDE SEQUENCE</scope>
    <source>
        <strain evidence="1">MA461A</strain>
    </source>
</reference>
<comment type="caution">
    <text evidence="1">The sequence shown here is derived from an EMBL/GenBank/DDBJ whole genome shotgun (WGS) entry which is preliminary data.</text>
</comment>
<evidence type="ECO:0000313" key="2">
    <source>
        <dbReference type="Proteomes" id="UP000789920"/>
    </source>
</evidence>
<evidence type="ECO:0000313" key="1">
    <source>
        <dbReference type="EMBL" id="CAG8799363.1"/>
    </source>
</evidence>
<proteinExistence type="predicted"/>